<keyword evidence="2 7" id="KW-0489">Methyltransferase</keyword>
<dbReference type="CDD" id="cd02440">
    <property type="entry name" value="AdoMet_MTases"/>
    <property type="match status" value="1"/>
</dbReference>
<keyword evidence="5" id="KW-0443">Lipid metabolism</keyword>
<dbReference type="RefSeq" id="WP_136964237.1">
    <property type="nucleotide sequence ID" value="NZ_CP039690.1"/>
</dbReference>
<protein>
    <submittedName>
        <fullName evidence="7">Class I SAM-dependent methyltransferase</fullName>
    </submittedName>
</protein>
<dbReference type="AlphaFoldDB" id="A0A4D7BMB5"/>
<evidence type="ECO:0000256" key="5">
    <source>
        <dbReference type="ARBA" id="ARBA00023098"/>
    </source>
</evidence>
<evidence type="ECO:0000256" key="3">
    <source>
        <dbReference type="ARBA" id="ARBA00022679"/>
    </source>
</evidence>
<evidence type="ECO:0000313" key="8">
    <source>
        <dbReference type="Proteomes" id="UP000298781"/>
    </source>
</evidence>
<dbReference type="PIRSF" id="PIRSF003085">
    <property type="entry name" value="CMAS"/>
    <property type="match status" value="1"/>
</dbReference>
<keyword evidence="8" id="KW-1185">Reference proteome</keyword>
<accession>A0A4D7BMB5</accession>
<dbReference type="KEGG" id="pstg:E8M01_34085"/>
<dbReference type="PANTHER" id="PTHR43667">
    <property type="entry name" value="CYCLOPROPANE-FATTY-ACYL-PHOSPHOLIPID SYNTHASE"/>
    <property type="match status" value="1"/>
</dbReference>
<gene>
    <name evidence="7" type="ORF">E8M01_34085</name>
</gene>
<feature type="active site" evidence="6">
    <location>
        <position position="398"/>
    </location>
</feature>
<evidence type="ECO:0000256" key="2">
    <source>
        <dbReference type="ARBA" id="ARBA00022603"/>
    </source>
</evidence>
<evidence type="ECO:0000256" key="1">
    <source>
        <dbReference type="ARBA" id="ARBA00010815"/>
    </source>
</evidence>
<sequence>MTVDSYQPNLDQTIEVTRDSLRRATEGLPAAVRFALGYPLKIRYGTLIMGLPDGRRLLFRGGEAGPSAEMIVHDYRFARRLMLDGDLGFAEAYIRREWDSPDPAGLLYFFCVNIDAVAHMPRHNPVARLLQHYRHWRNRNTKSQARRNIMAHYDLGNTFYRAWLDPSMTYSSAYFGAGAASLPEAQRAKYRLLADALKLKPGDRVLEIGCGWGGFAELAATEYGVHVTGLTLSEEQFAYATKRMQEAGLADRVTIKLQDYRDETGSFDAIASIEMFEAVGREYWSTFFSKVRDCLTIGGRAGLQVITVAESLWQNYLREIDFIRAYVFPGGMLPTATHLRELPREASLALEHEQAFRLDYARTLREWADRFTAVWPDLTHLGFDERFKRLWTYYLAYCEAGFRAGTIDVRQLVYAKN</sequence>
<dbReference type="Proteomes" id="UP000298781">
    <property type="component" value="Chromosome"/>
</dbReference>
<dbReference type="GO" id="GO:0032259">
    <property type="term" value="P:methylation"/>
    <property type="evidence" value="ECO:0007669"/>
    <property type="project" value="UniProtKB-KW"/>
</dbReference>
<comment type="similarity">
    <text evidence="1">Belongs to the CFA/CMAS family.</text>
</comment>
<dbReference type="Pfam" id="PF02353">
    <property type="entry name" value="CMAS"/>
    <property type="match status" value="1"/>
</dbReference>
<dbReference type="GO" id="GO:0008610">
    <property type="term" value="P:lipid biosynthetic process"/>
    <property type="evidence" value="ECO:0007669"/>
    <property type="project" value="InterPro"/>
</dbReference>
<keyword evidence="4" id="KW-0949">S-adenosyl-L-methionine</keyword>
<name>A0A4D7BMB5_9HYPH</name>
<dbReference type="Gene3D" id="3.40.50.150">
    <property type="entry name" value="Vaccinia Virus protein VP39"/>
    <property type="match status" value="1"/>
</dbReference>
<dbReference type="PANTHER" id="PTHR43667:SF2">
    <property type="entry name" value="FATTY ACID C-METHYL TRANSFERASE"/>
    <property type="match status" value="1"/>
</dbReference>
<evidence type="ECO:0000256" key="4">
    <source>
        <dbReference type="ARBA" id="ARBA00022691"/>
    </source>
</evidence>
<evidence type="ECO:0000256" key="6">
    <source>
        <dbReference type="PIRSR" id="PIRSR003085-1"/>
    </source>
</evidence>
<dbReference type="GO" id="GO:0008168">
    <property type="term" value="F:methyltransferase activity"/>
    <property type="evidence" value="ECO:0007669"/>
    <property type="project" value="UniProtKB-KW"/>
</dbReference>
<proteinExistence type="inferred from homology"/>
<dbReference type="InterPro" id="IPR003333">
    <property type="entry name" value="CMAS"/>
</dbReference>
<organism evidence="7 8">
    <name type="scientific">Phreatobacter stygius</name>
    <dbReference type="NCBI Taxonomy" id="1940610"/>
    <lineage>
        <taxon>Bacteria</taxon>
        <taxon>Pseudomonadati</taxon>
        <taxon>Pseudomonadota</taxon>
        <taxon>Alphaproteobacteria</taxon>
        <taxon>Hyphomicrobiales</taxon>
        <taxon>Phreatobacteraceae</taxon>
        <taxon>Phreatobacter</taxon>
    </lineage>
</organism>
<dbReference type="SUPFAM" id="SSF53335">
    <property type="entry name" value="S-adenosyl-L-methionine-dependent methyltransferases"/>
    <property type="match status" value="1"/>
</dbReference>
<dbReference type="EMBL" id="CP039690">
    <property type="protein sequence ID" value="QCI68822.1"/>
    <property type="molecule type" value="Genomic_DNA"/>
</dbReference>
<reference evidence="7 8" key="1">
    <citation type="submission" date="2019-04" db="EMBL/GenBank/DDBJ databases">
        <title>Phreatobacter aquaticus sp. nov.</title>
        <authorList>
            <person name="Choi A."/>
        </authorList>
    </citation>
    <scope>NUCLEOTIDE SEQUENCE [LARGE SCALE GENOMIC DNA]</scope>
    <source>
        <strain evidence="7 8">KCTC 52518</strain>
    </source>
</reference>
<evidence type="ECO:0000313" key="7">
    <source>
        <dbReference type="EMBL" id="QCI68822.1"/>
    </source>
</evidence>
<dbReference type="InterPro" id="IPR050723">
    <property type="entry name" value="CFA/CMAS"/>
</dbReference>
<dbReference type="OrthoDB" id="9782855at2"/>
<dbReference type="InterPro" id="IPR029063">
    <property type="entry name" value="SAM-dependent_MTases_sf"/>
</dbReference>
<keyword evidence="3 7" id="KW-0808">Transferase</keyword>